<dbReference type="AlphaFoldDB" id="A0A558BSA7"/>
<evidence type="ECO:0008006" key="3">
    <source>
        <dbReference type="Google" id="ProtNLM"/>
    </source>
</evidence>
<evidence type="ECO:0000313" key="2">
    <source>
        <dbReference type="Proteomes" id="UP000317624"/>
    </source>
</evidence>
<name>A0A558BSA7_9BACT</name>
<dbReference type="OrthoDB" id="9879205at2"/>
<accession>A0A558BSA7</accession>
<evidence type="ECO:0000313" key="1">
    <source>
        <dbReference type="EMBL" id="TVT39373.1"/>
    </source>
</evidence>
<sequence>MKKYLVLLALSMAGCRQNDDIAPDAAKADDEFEIETMGRNQDCGIAQVYVKDAARITQLLGPAAYAPVYTALKLDTALWVSKNHTLYVRVRKPGPGEAVLCTAMGPGYQMFVVTSARLKPVAGQ</sequence>
<dbReference type="EMBL" id="VMRJ01000004">
    <property type="protein sequence ID" value="TVT39373.1"/>
    <property type="molecule type" value="Genomic_DNA"/>
</dbReference>
<keyword evidence="2" id="KW-1185">Reference proteome</keyword>
<proteinExistence type="predicted"/>
<dbReference type="RefSeq" id="WP_144850170.1">
    <property type="nucleotide sequence ID" value="NZ_VMRJ01000004.1"/>
</dbReference>
<organism evidence="1 2">
    <name type="scientific">Hymenobacter setariae</name>
    <dbReference type="NCBI Taxonomy" id="2594794"/>
    <lineage>
        <taxon>Bacteria</taxon>
        <taxon>Pseudomonadati</taxon>
        <taxon>Bacteroidota</taxon>
        <taxon>Cytophagia</taxon>
        <taxon>Cytophagales</taxon>
        <taxon>Hymenobacteraceae</taxon>
        <taxon>Hymenobacter</taxon>
    </lineage>
</organism>
<protein>
    <recommendedName>
        <fullName evidence="3">Lipoprotein</fullName>
    </recommendedName>
</protein>
<gene>
    <name evidence="1" type="ORF">FNT36_17105</name>
</gene>
<dbReference type="PROSITE" id="PS51257">
    <property type="entry name" value="PROKAR_LIPOPROTEIN"/>
    <property type="match status" value="1"/>
</dbReference>
<dbReference type="Proteomes" id="UP000317624">
    <property type="component" value="Unassembled WGS sequence"/>
</dbReference>
<comment type="caution">
    <text evidence="1">The sequence shown here is derived from an EMBL/GenBank/DDBJ whole genome shotgun (WGS) entry which is preliminary data.</text>
</comment>
<reference evidence="1 2" key="1">
    <citation type="submission" date="2019-07" db="EMBL/GenBank/DDBJ databases">
        <title>Hymenobacter sp. straun FUR1 Genome sequencing and assembly.</title>
        <authorList>
            <person name="Chhetri G."/>
        </authorList>
    </citation>
    <scope>NUCLEOTIDE SEQUENCE [LARGE SCALE GENOMIC DNA]</scope>
    <source>
        <strain evidence="1 2">Fur1</strain>
    </source>
</reference>